<proteinExistence type="predicted"/>
<organism evidence="4 5">
    <name type="scientific">Mytilus edulis</name>
    <name type="common">Blue mussel</name>
    <dbReference type="NCBI Taxonomy" id="6550"/>
    <lineage>
        <taxon>Eukaryota</taxon>
        <taxon>Metazoa</taxon>
        <taxon>Spiralia</taxon>
        <taxon>Lophotrochozoa</taxon>
        <taxon>Mollusca</taxon>
        <taxon>Bivalvia</taxon>
        <taxon>Autobranchia</taxon>
        <taxon>Pteriomorphia</taxon>
        <taxon>Mytilida</taxon>
        <taxon>Mytiloidea</taxon>
        <taxon>Mytilidae</taxon>
        <taxon>Mytilinae</taxon>
        <taxon>Mytilus</taxon>
    </lineage>
</organism>
<dbReference type="PANTHER" id="PTHR10887:SF495">
    <property type="entry name" value="HELICASE SENATAXIN ISOFORM X1-RELATED"/>
    <property type="match status" value="1"/>
</dbReference>
<evidence type="ECO:0000313" key="4">
    <source>
        <dbReference type="EMBL" id="CAG2235180.1"/>
    </source>
</evidence>
<dbReference type="AlphaFoldDB" id="A0A8S3TN74"/>
<evidence type="ECO:0000259" key="2">
    <source>
        <dbReference type="Pfam" id="PF13086"/>
    </source>
</evidence>
<evidence type="ECO:0000313" key="5">
    <source>
        <dbReference type="Proteomes" id="UP000683360"/>
    </source>
</evidence>
<dbReference type="Pfam" id="PF13087">
    <property type="entry name" value="AAA_12"/>
    <property type="match status" value="1"/>
</dbReference>
<accession>A0A8S3TN74</accession>
<dbReference type="InterPro" id="IPR027417">
    <property type="entry name" value="P-loop_NTPase"/>
</dbReference>
<dbReference type="PANTHER" id="PTHR10887">
    <property type="entry name" value="DNA2/NAM7 HELICASE FAMILY"/>
    <property type="match status" value="1"/>
</dbReference>
<comment type="caution">
    <text evidence="4">The sequence shown here is derived from an EMBL/GenBank/DDBJ whole genome shotgun (WGS) entry which is preliminary data.</text>
</comment>
<dbReference type="Pfam" id="PF13086">
    <property type="entry name" value="AAA_11"/>
    <property type="match status" value="1"/>
</dbReference>
<reference evidence="4" key="1">
    <citation type="submission" date="2021-03" db="EMBL/GenBank/DDBJ databases">
        <authorList>
            <person name="Bekaert M."/>
        </authorList>
    </citation>
    <scope>NUCLEOTIDE SEQUENCE</scope>
</reference>
<keyword evidence="1" id="KW-0175">Coiled coil</keyword>
<dbReference type="SUPFAM" id="SSF52540">
    <property type="entry name" value="P-loop containing nucleoside triphosphate hydrolases"/>
    <property type="match status" value="1"/>
</dbReference>
<dbReference type="GO" id="GO:0004386">
    <property type="term" value="F:helicase activity"/>
    <property type="evidence" value="ECO:0007669"/>
    <property type="project" value="InterPro"/>
</dbReference>
<dbReference type="InterPro" id="IPR041679">
    <property type="entry name" value="DNA2/NAM7-like_C"/>
</dbReference>
<dbReference type="CDD" id="cd18808">
    <property type="entry name" value="SF1_C_Upf1"/>
    <property type="match status" value="1"/>
</dbReference>
<dbReference type="Gene3D" id="3.40.50.300">
    <property type="entry name" value="P-loop containing nucleotide triphosphate hydrolases"/>
    <property type="match status" value="2"/>
</dbReference>
<evidence type="ECO:0000259" key="3">
    <source>
        <dbReference type="Pfam" id="PF13087"/>
    </source>
</evidence>
<dbReference type="GO" id="GO:0016604">
    <property type="term" value="C:nuclear body"/>
    <property type="evidence" value="ECO:0007669"/>
    <property type="project" value="TreeGrafter"/>
</dbReference>
<dbReference type="Proteomes" id="UP000683360">
    <property type="component" value="Unassembled WGS sequence"/>
</dbReference>
<keyword evidence="5" id="KW-1185">Reference proteome</keyword>
<dbReference type="InterPro" id="IPR041677">
    <property type="entry name" value="DNA2/NAM7_AAA_11"/>
</dbReference>
<evidence type="ECO:0008006" key="6">
    <source>
        <dbReference type="Google" id="ProtNLM"/>
    </source>
</evidence>
<name>A0A8S3TN74_MYTED</name>
<feature type="domain" description="DNA2/NAM7 helicase-like C-terminal" evidence="3">
    <location>
        <begin position="837"/>
        <end position="949"/>
    </location>
</feature>
<sequence>MKEVVRNVNLMRKKKGKMDKENEFLGITPQLDCSSTSKNTAIVLLSKVETSNNATEDNLPILTRPRRSFIRSGKSENNVIPVSGLKEEFQEDHNRTENTGSTRDRLIEVVVDIDHTTQENSYNVSTQCDIIPDLDIDSSNIRTDKISSCSRNFDQIDTPSCSRNFDQIDTPNAVGLCVEENVFHNDSVTTISSDSLEKQNIEENNCEEVKSESETGENGYIQMLDDSFPIPLIFDDQDTGVVSCTYVECIDGISHVLGNEETLQEAGQIKENAHTKTVTTSETGSFIKNRTQREGNDFWNQNHFFHNVLFWKAVWFEEYEICKKTPPDISEGVSYLSSFYARPEDYFNTILQHLLLETWESCLQTLQTTKENRPSAKCVFYRPEGHCDVFRYDYVTVKDNIFNKGDLLLSSLKSNGERKTSLCYVEEINEKQPTRSMPSIQTYSNDDQRASSSERVSLIELKLKSKYRPDDRIKESNLEFVISLNDVLVLYNGLATLFETKLCPHVLQPGDSNVFTNMSTQRKKEEFNDMIDKEDFNHLQKTAILNAADMVTTTNTSNRIGIIQGHFGTGKTNTIIGIIKEICKGLSDGKCSIGICAPSHMAVENLMKKLISAKKRMERKKNGANIQLVLIGDDTKYQSDVQNYSLKTRLKTEKKHQSQPAASTISNKTKYLDTDIISSIEESSNDTGVYIRDEEEKRKLSILCRSNIVCGTFRSFGDPFFLNAFSSVNNTCRDSKLTCLILDEAQQATELETLLPLQSGTNKLILVGDPKQLQPTVKSQISKENGFGTSMYERFCDHFRLQGNEKINPVLVLDTQCRSHPEIEKFPHEIFYGSQSNTHSAHNITAVNMTISLCECIYNFVHKTTRLTHKDIGIISSVDHINEIKEGLVNRTFSNVDVDTVTGFQGRSKEVVILTCSTDDIEKNEFLSCKNVLNVALTRARSGFFIVGNFDTLSEKNKYLQKLVADARDRRVLRVVKDGDIISNTVFSACLSSRGQKNTTLI</sequence>
<feature type="coiled-coil region" evidence="1">
    <location>
        <begin position="600"/>
        <end position="627"/>
    </location>
</feature>
<dbReference type="EMBL" id="CAJPWZ010002313">
    <property type="protein sequence ID" value="CAG2235180.1"/>
    <property type="molecule type" value="Genomic_DNA"/>
</dbReference>
<dbReference type="InterPro" id="IPR045055">
    <property type="entry name" value="DNA2/NAM7-like"/>
</dbReference>
<dbReference type="GO" id="GO:0006369">
    <property type="term" value="P:termination of RNA polymerase II transcription"/>
    <property type="evidence" value="ECO:0007669"/>
    <property type="project" value="TreeGrafter"/>
</dbReference>
<gene>
    <name evidence="4" type="ORF">MEDL_47766</name>
</gene>
<dbReference type="GO" id="GO:0001147">
    <property type="term" value="F:transcription termination site sequence-specific DNA binding"/>
    <property type="evidence" value="ECO:0007669"/>
    <property type="project" value="TreeGrafter"/>
</dbReference>
<protein>
    <recommendedName>
        <fullName evidence="6">Senataxin</fullName>
    </recommendedName>
</protein>
<dbReference type="OrthoDB" id="6513042at2759"/>
<dbReference type="InterPro" id="IPR047187">
    <property type="entry name" value="SF1_C_Upf1"/>
</dbReference>
<feature type="domain" description="DNA2/NAM7 helicase helicase" evidence="2">
    <location>
        <begin position="537"/>
        <end position="780"/>
    </location>
</feature>
<evidence type="ECO:0000256" key="1">
    <source>
        <dbReference type="SAM" id="Coils"/>
    </source>
</evidence>